<gene>
    <name evidence="1" type="ORF">AVEN_225010_1</name>
</gene>
<protein>
    <submittedName>
        <fullName evidence="1">Uncharacterized protein</fullName>
    </submittedName>
</protein>
<keyword evidence="2" id="KW-1185">Reference proteome</keyword>
<proteinExistence type="predicted"/>
<comment type="caution">
    <text evidence="1">The sequence shown here is derived from an EMBL/GenBank/DDBJ whole genome shotgun (WGS) entry which is preliminary data.</text>
</comment>
<name>A0A4Y2GYQ1_ARAVE</name>
<organism evidence="1 2">
    <name type="scientific">Araneus ventricosus</name>
    <name type="common">Orbweaver spider</name>
    <name type="synonym">Epeira ventricosa</name>
    <dbReference type="NCBI Taxonomy" id="182803"/>
    <lineage>
        <taxon>Eukaryota</taxon>
        <taxon>Metazoa</taxon>
        <taxon>Ecdysozoa</taxon>
        <taxon>Arthropoda</taxon>
        <taxon>Chelicerata</taxon>
        <taxon>Arachnida</taxon>
        <taxon>Araneae</taxon>
        <taxon>Araneomorphae</taxon>
        <taxon>Entelegynae</taxon>
        <taxon>Araneoidea</taxon>
        <taxon>Araneidae</taxon>
        <taxon>Araneus</taxon>
    </lineage>
</organism>
<dbReference type="EMBL" id="BGPR01001601">
    <property type="protein sequence ID" value="GBM57628.1"/>
    <property type="molecule type" value="Genomic_DNA"/>
</dbReference>
<dbReference type="Proteomes" id="UP000499080">
    <property type="component" value="Unassembled WGS sequence"/>
</dbReference>
<sequence length="94" mass="10706">MLPPIEGVQCPPNPVKNLLLMERKKICEKSTLAFPMLVNLTKIDFSSLFPMKAELIWTGEAVEAVTTAIYIPGEEANELKYRVSQNEYSDYKRL</sequence>
<evidence type="ECO:0000313" key="2">
    <source>
        <dbReference type="Proteomes" id="UP000499080"/>
    </source>
</evidence>
<evidence type="ECO:0000313" key="1">
    <source>
        <dbReference type="EMBL" id="GBM57628.1"/>
    </source>
</evidence>
<reference evidence="1 2" key="1">
    <citation type="journal article" date="2019" name="Sci. Rep.">
        <title>Orb-weaving spider Araneus ventricosus genome elucidates the spidroin gene catalogue.</title>
        <authorList>
            <person name="Kono N."/>
            <person name="Nakamura H."/>
            <person name="Ohtoshi R."/>
            <person name="Moran D.A.P."/>
            <person name="Shinohara A."/>
            <person name="Yoshida Y."/>
            <person name="Fujiwara M."/>
            <person name="Mori M."/>
            <person name="Tomita M."/>
            <person name="Arakawa K."/>
        </authorList>
    </citation>
    <scope>NUCLEOTIDE SEQUENCE [LARGE SCALE GENOMIC DNA]</scope>
</reference>
<dbReference type="AlphaFoldDB" id="A0A4Y2GYQ1"/>
<accession>A0A4Y2GYQ1</accession>